<gene>
    <name evidence="1" type="ORF">ACIO7M_32925</name>
</gene>
<reference evidence="1 2" key="1">
    <citation type="submission" date="2024-10" db="EMBL/GenBank/DDBJ databases">
        <title>The Natural Products Discovery Center: Release of the First 8490 Sequenced Strains for Exploring Actinobacteria Biosynthetic Diversity.</title>
        <authorList>
            <person name="Kalkreuter E."/>
            <person name="Kautsar S.A."/>
            <person name="Yang D."/>
            <person name="Bader C.D."/>
            <person name="Teijaro C.N."/>
            <person name="Fluegel L."/>
            <person name="Davis C.M."/>
            <person name="Simpson J.R."/>
            <person name="Lauterbach L."/>
            <person name="Steele A.D."/>
            <person name="Gui C."/>
            <person name="Meng S."/>
            <person name="Li G."/>
            <person name="Viehrig K."/>
            <person name="Ye F."/>
            <person name="Su P."/>
            <person name="Kiefer A.F."/>
            <person name="Nichols A."/>
            <person name="Cepeda A.J."/>
            <person name="Yan W."/>
            <person name="Fan B."/>
            <person name="Jiang Y."/>
            <person name="Adhikari A."/>
            <person name="Zheng C.-J."/>
            <person name="Schuster L."/>
            <person name="Cowan T.M."/>
            <person name="Smanski M.J."/>
            <person name="Chevrette M.G."/>
            <person name="De Carvalho L.P.S."/>
            <person name="Shen B."/>
        </authorList>
    </citation>
    <scope>NUCLEOTIDE SEQUENCE [LARGE SCALE GENOMIC DNA]</scope>
    <source>
        <strain evidence="1 2">NPDC087220</strain>
    </source>
</reference>
<proteinExistence type="predicted"/>
<evidence type="ECO:0000313" key="2">
    <source>
        <dbReference type="Proteomes" id="UP001617351"/>
    </source>
</evidence>
<organism evidence="1 2">
    <name type="scientific">Streptomyces toxytricini</name>
    <name type="common">Actinomyces toxytricini</name>
    <dbReference type="NCBI Taxonomy" id="67369"/>
    <lineage>
        <taxon>Bacteria</taxon>
        <taxon>Bacillati</taxon>
        <taxon>Actinomycetota</taxon>
        <taxon>Actinomycetes</taxon>
        <taxon>Kitasatosporales</taxon>
        <taxon>Streptomycetaceae</taxon>
        <taxon>Streptomyces</taxon>
    </lineage>
</organism>
<sequence>MGNLGGYQTITTVIKSLGGPARATIIVGSVVATGGYGVLRCAEAGVKKAVNASKAALAKRNAPCAVKEQVFEVASDGEDGSGLRLSAGDKYRVMACDGDAVQIEVLGDADNPYFVSAEFLRSVSGFPAEGADSANDQ</sequence>
<comment type="caution">
    <text evidence="1">The sequence shown here is derived from an EMBL/GenBank/DDBJ whole genome shotgun (WGS) entry which is preliminary data.</text>
</comment>
<accession>A0ABW8EUV0</accession>
<protein>
    <submittedName>
        <fullName evidence="1">Uncharacterized protein</fullName>
    </submittedName>
</protein>
<dbReference type="EMBL" id="JBIUYY010000023">
    <property type="protein sequence ID" value="MFJ2825877.1"/>
    <property type="molecule type" value="Genomic_DNA"/>
</dbReference>
<dbReference type="Proteomes" id="UP001617351">
    <property type="component" value="Unassembled WGS sequence"/>
</dbReference>
<name>A0ABW8EUV0_STRT5</name>
<evidence type="ECO:0000313" key="1">
    <source>
        <dbReference type="EMBL" id="MFJ2825877.1"/>
    </source>
</evidence>
<dbReference type="RefSeq" id="WP_402387774.1">
    <property type="nucleotide sequence ID" value="NZ_JBIUYY010000023.1"/>
</dbReference>
<keyword evidence="2" id="KW-1185">Reference proteome</keyword>